<dbReference type="Proteomes" id="UP000215539">
    <property type="component" value="Chromosome 1"/>
</dbReference>
<feature type="transmembrane region" description="Helical" evidence="1">
    <location>
        <begin position="27"/>
        <end position="49"/>
    </location>
</feature>
<dbReference type="Pfam" id="PF01569">
    <property type="entry name" value="PAP2"/>
    <property type="match status" value="1"/>
</dbReference>
<keyword evidence="1" id="KW-1133">Transmembrane helix</keyword>
<keyword evidence="1" id="KW-0812">Transmembrane</keyword>
<keyword evidence="1" id="KW-0472">Membrane</keyword>
<evidence type="ECO:0000313" key="5">
    <source>
        <dbReference type="Proteomes" id="UP000065822"/>
    </source>
</evidence>
<dbReference type="PANTHER" id="PTHR14969:SF13">
    <property type="entry name" value="AT30094P"/>
    <property type="match status" value="1"/>
</dbReference>
<keyword evidence="5" id="KW-1185">Reference proteome</keyword>
<evidence type="ECO:0000313" key="4">
    <source>
        <dbReference type="EMBL" id="SNV17076.1"/>
    </source>
</evidence>
<protein>
    <submittedName>
        <fullName evidence="4">Phosphatidylglycerophosphatase B</fullName>
    </submittedName>
    <submittedName>
        <fullName evidence="3">Phosphoesterase</fullName>
    </submittedName>
</protein>
<dbReference type="SMART" id="SM00014">
    <property type="entry name" value="acidPPc"/>
    <property type="match status" value="1"/>
</dbReference>
<feature type="transmembrane region" description="Helical" evidence="1">
    <location>
        <begin position="105"/>
        <end position="127"/>
    </location>
</feature>
<dbReference type="Proteomes" id="UP000065822">
    <property type="component" value="Chromosome"/>
</dbReference>
<dbReference type="Gene3D" id="1.20.144.10">
    <property type="entry name" value="Phosphatidic acid phosphatase type 2/haloperoxidase"/>
    <property type="match status" value="2"/>
</dbReference>
<dbReference type="SUPFAM" id="SSF48317">
    <property type="entry name" value="Acid phosphatase/Vanadium-dependent haloperoxidase"/>
    <property type="match status" value="1"/>
</dbReference>
<dbReference type="InterPro" id="IPR036938">
    <property type="entry name" value="PAP2/HPO_sf"/>
</dbReference>
<dbReference type="AlphaFoldDB" id="A0AAX2H3S9"/>
<feature type="domain" description="Phosphatidic acid phosphatase type 2/haloperoxidase" evidence="2">
    <location>
        <begin position="60"/>
        <end position="175"/>
    </location>
</feature>
<feature type="transmembrane region" description="Helical" evidence="1">
    <location>
        <begin position="134"/>
        <end position="154"/>
    </location>
</feature>
<evidence type="ECO:0000313" key="3">
    <source>
        <dbReference type="EMBL" id="AMD85560.1"/>
    </source>
</evidence>
<organism evidence="4 6">
    <name type="scientific">Capnocytophaga haemolytica</name>
    <dbReference type="NCBI Taxonomy" id="45243"/>
    <lineage>
        <taxon>Bacteria</taxon>
        <taxon>Pseudomonadati</taxon>
        <taxon>Bacteroidota</taxon>
        <taxon>Flavobacteriia</taxon>
        <taxon>Flavobacteriales</taxon>
        <taxon>Flavobacteriaceae</taxon>
        <taxon>Capnocytophaga</taxon>
    </lineage>
</organism>
<feature type="transmembrane region" description="Helical" evidence="1">
    <location>
        <begin position="160"/>
        <end position="181"/>
    </location>
</feature>
<dbReference type="CDD" id="cd03395">
    <property type="entry name" value="PAP2_like_4"/>
    <property type="match status" value="1"/>
</dbReference>
<sequence length="194" mass="22502">MLEEIIARDKELLLYFNNLGSEAFDGLWLFITNPLSSIPIYVFLLYLCFRHFHWKKVLLILIFVALIILVTDQTANLFKHGFERLRPCHDPSLIPQMRMVTCGGMYGFFSGHAANTIAVATFFTLVLRKHVKWIAYLLFPWSLIISYSRIYLGVHFPGDVTVGLLMGILISSIFYVFFVRINQRVHLPEKNTQI</sequence>
<dbReference type="EMBL" id="LT906449">
    <property type="protein sequence ID" value="SNV17076.1"/>
    <property type="molecule type" value="Genomic_DNA"/>
</dbReference>
<accession>A0AAX2H3S9</accession>
<reference evidence="3 5" key="1">
    <citation type="submission" date="2016-02" db="EMBL/GenBank/DDBJ databases">
        <authorList>
            <person name="Holder M.E."/>
            <person name="Ajami N.J."/>
            <person name="Petrosino J.F."/>
        </authorList>
    </citation>
    <scope>NUCLEOTIDE SEQUENCE [LARGE SCALE GENOMIC DNA]</scope>
    <source>
        <strain evidence="3 5">CCUG 32990</strain>
    </source>
</reference>
<dbReference type="RefSeq" id="WP_066430265.1">
    <property type="nucleotide sequence ID" value="NZ_CP014227.1"/>
</dbReference>
<name>A0AAX2H3S9_9FLAO</name>
<dbReference type="InterPro" id="IPR000326">
    <property type="entry name" value="PAP2/HPO"/>
</dbReference>
<evidence type="ECO:0000256" key="1">
    <source>
        <dbReference type="SAM" id="Phobius"/>
    </source>
</evidence>
<dbReference type="PANTHER" id="PTHR14969">
    <property type="entry name" value="SPHINGOSINE-1-PHOSPHATE PHOSPHOHYDROLASE"/>
    <property type="match status" value="1"/>
</dbReference>
<reference evidence="4 6" key="2">
    <citation type="submission" date="2017-06" db="EMBL/GenBank/DDBJ databases">
        <authorList>
            <consortium name="Pathogen Informatics"/>
        </authorList>
    </citation>
    <scope>NUCLEOTIDE SEQUENCE [LARGE SCALE GENOMIC DNA]</scope>
    <source>
        <strain evidence="4 6">NCTC12947</strain>
    </source>
</reference>
<evidence type="ECO:0000313" key="6">
    <source>
        <dbReference type="Proteomes" id="UP000215539"/>
    </source>
</evidence>
<dbReference type="EMBL" id="CP014227">
    <property type="protein sequence ID" value="AMD85560.1"/>
    <property type="molecule type" value="Genomic_DNA"/>
</dbReference>
<dbReference type="GO" id="GO:0042392">
    <property type="term" value="F:sphingosine-1-phosphate phosphatase activity"/>
    <property type="evidence" value="ECO:0007669"/>
    <property type="project" value="TreeGrafter"/>
</dbReference>
<evidence type="ECO:0000259" key="2">
    <source>
        <dbReference type="SMART" id="SM00014"/>
    </source>
</evidence>
<proteinExistence type="predicted"/>
<gene>
    <name evidence="3" type="ORF">AXF12_08575</name>
    <name evidence="4" type="ORF">SAMEA44541418_02450</name>
</gene>
<feature type="transmembrane region" description="Helical" evidence="1">
    <location>
        <begin position="56"/>
        <end position="75"/>
    </location>
</feature>
<dbReference type="KEGG" id="chg:AXF12_08575"/>